<protein>
    <submittedName>
        <fullName evidence="3">YHYH protein</fullName>
    </submittedName>
</protein>
<keyword evidence="4" id="KW-1185">Reference proteome</keyword>
<evidence type="ECO:0000313" key="4">
    <source>
        <dbReference type="Proteomes" id="UP001200557"/>
    </source>
</evidence>
<feature type="signal peptide" evidence="1">
    <location>
        <begin position="1"/>
        <end position="20"/>
    </location>
</feature>
<dbReference type="EMBL" id="JAKGAQ010000003">
    <property type="protein sequence ID" value="MCF2872244.1"/>
    <property type="molecule type" value="Genomic_DNA"/>
</dbReference>
<feature type="domain" description="YHYH" evidence="2">
    <location>
        <begin position="61"/>
        <end position="233"/>
    </location>
</feature>
<evidence type="ECO:0000259" key="2">
    <source>
        <dbReference type="Pfam" id="PF14240"/>
    </source>
</evidence>
<gene>
    <name evidence="3" type="ORF">L0664_14305</name>
</gene>
<sequence>MKTLVTTLALTLLTGSAVQAHITMVVENDQRCITSDGVPEHETGPWREGATVEEQDHAFCMDATPEITDTVTRNVHVSGITMTGIPLRPGTAEYYDGSTERGYSRDRASGWNVEGMGGLIMDAQSGHVDGSGMYHYHGIPSEVVSDLDDALFAYAADGFEIRYVGDQMQSSWQLKSGERESGPGGAHDGTYVQDYEFVEGSGTLDECNGTMLDGEYVYFATDTFPFFPRCFKGTVSSDFIGGRGGPTPPPDNG</sequence>
<keyword evidence="1" id="KW-0732">Signal</keyword>
<name>A0ABS9CZL1_9RHOB</name>
<dbReference type="Pfam" id="PF14240">
    <property type="entry name" value="YHYH"/>
    <property type="match status" value="1"/>
</dbReference>
<evidence type="ECO:0000256" key="1">
    <source>
        <dbReference type="SAM" id="SignalP"/>
    </source>
</evidence>
<dbReference type="InterPro" id="IPR025924">
    <property type="entry name" value="YHYH_dom"/>
</dbReference>
<comment type="caution">
    <text evidence="3">The sequence shown here is derived from an EMBL/GenBank/DDBJ whole genome shotgun (WGS) entry which is preliminary data.</text>
</comment>
<proteinExistence type="predicted"/>
<reference evidence="3 4" key="1">
    <citation type="submission" date="2022-01" db="EMBL/GenBank/DDBJ databases">
        <title>Octadecabacter sp. nov., isolated from a marine alga.</title>
        <authorList>
            <person name="Jin M.S."/>
            <person name="Kim H.M."/>
            <person name="Han D.M."/>
            <person name="Jung J.J."/>
            <person name="Jeon C.O."/>
        </authorList>
    </citation>
    <scope>NUCLEOTIDE SEQUENCE [LARGE SCALE GENOMIC DNA]</scope>
    <source>
        <strain evidence="3 4">G9-8</strain>
    </source>
</reference>
<organism evidence="3 4">
    <name type="scientific">Octadecabacter dasysiphoniae</name>
    <dbReference type="NCBI Taxonomy" id="2909341"/>
    <lineage>
        <taxon>Bacteria</taxon>
        <taxon>Pseudomonadati</taxon>
        <taxon>Pseudomonadota</taxon>
        <taxon>Alphaproteobacteria</taxon>
        <taxon>Rhodobacterales</taxon>
        <taxon>Roseobacteraceae</taxon>
        <taxon>Octadecabacter</taxon>
    </lineage>
</organism>
<dbReference type="Proteomes" id="UP001200557">
    <property type="component" value="Unassembled WGS sequence"/>
</dbReference>
<evidence type="ECO:0000313" key="3">
    <source>
        <dbReference type="EMBL" id="MCF2872244.1"/>
    </source>
</evidence>
<accession>A0ABS9CZL1</accession>
<feature type="chain" id="PRO_5047489088" evidence="1">
    <location>
        <begin position="21"/>
        <end position="253"/>
    </location>
</feature>
<dbReference type="RefSeq" id="WP_235226564.1">
    <property type="nucleotide sequence ID" value="NZ_JAKGAQ010000003.1"/>
</dbReference>